<evidence type="ECO:0000256" key="1">
    <source>
        <dbReference type="SAM" id="SignalP"/>
    </source>
</evidence>
<accession>A0A7S8HB23</accession>
<evidence type="ECO:0000313" key="3">
    <source>
        <dbReference type="Proteomes" id="UP000593594"/>
    </source>
</evidence>
<dbReference type="EMBL" id="CP058214">
    <property type="protein sequence ID" value="QPC42061.1"/>
    <property type="molecule type" value="Genomic_DNA"/>
</dbReference>
<keyword evidence="3" id="KW-1185">Reference proteome</keyword>
<reference evidence="2 3" key="1">
    <citation type="submission" date="2020-06" db="EMBL/GenBank/DDBJ databases">
        <title>Genome sequence of 2 isolates from Red Sea Mangroves.</title>
        <authorList>
            <person name="Sefrji F."/>
            <person name="Michoud G."/>
            <person name="Merlino G."/>
            <person name="Daffonchio D."/>
        </authorList>
    </citation>
    <scope>NUCLEOTIDE SEQUENCE [LARGE SCALE GENOMIC DNA]</scope>
    <source>
        <strain evidence="2 3">R1DC25</strain>
    </source>
</reference>
<organism evidence="2 3">
    <name type="scientific">Kaustia mangrovi</name>
    <dbReference type="NCBI Taxonomy" id="2593653"/>
    <lineage>
        <taxon>Bacteria</taxon>
        <taxon>Pseudomonadati</taxon>
        <taxon>Pseudomonadota</taxon>
        <taxon>Alphaproteobacteria</taxon>
        <taxon>Hyphomicrobiales</taxon>
        <taxon>Parvibaculaceae</taxon>
        <taxon>Kaustia</taxon>
    </lineage>
</organism>
<dbReference type="RefSeq" id="WP_213163291.1">
    <property type="nucleotide sequence ID" value="NZ_CP058214.1"/>
</dbReference>
<proteinExistence type="predicted"/>
<gene>
    <name evidence="2" type="ORF">HW532_04665</name>
</gene>
<feature type="chain" id="PRO_5032658834" evidence="1">
    <location>
        <begin position="25"/>
        <end position="143"/>
    </location>
</feature>
<dbReference type="AlphaFoldDB" id="A0A7S8HB23"/>
<keyword evidence="1" id="KW-0732">Signal</keyword>
<evidence type="ECO:0000313" key="2">
    <source>
        <dbReference type="EMBL" id="QPC42061.1"/>
    </source>
</evidence>
<protein>
    <submittedName>
        <fullName evidence="2">Uncharacterized protein</fullName>
    </submittedName>
</protein>
<dbReference type="KEGG" id="kmn:HW532_04665"/>
<dbReference type="Proteomes" id="UP000593594">
    <property type="component" value="Chromosome"/>
</dbReference>
<feature type="signal peptide" evidence="1">
    <location>
        <begin position="1"/>
        <end position="24"/>
    </location>
</feature>
<name>A0A7S8HB23_9HYPH</name>
<sequence length="143" mass="15320">MKAVVSLCAAGLVAASIATGPALAKDDAGDIVAGIAIGVGVAALTAAAASAANADIDEEHYSYSHHMDGEGNAIAACVHKAWKKVHKDGARKLVLDKVIDTDRRGSQTYDVELRLRANYPWGKEKLKVACRVEWDRVTRFRYI</sequence>